<dbReference type="Pfam" id="PF01501">
    <property type="entry name" value="Glyco_transf_8"/>
    <property type="match status" value="1"/>
</dbReference>
<dbReference type="InterPro" id="IPR050587">
    <property type="entry name" value="GNT1/Glycosyltrans_8"/>
</dbReference>
<evidence type="ECO:0000313" key="16">
    <source>
        <dbReference type="Proteomes" id="UP000192596"/>
    </source>
</evidence>
<gene>
    <name evidence="15" type="ORF">B0A48_13513</name>
</gene>
<evidence type="ECO:0000256" key="1">
    <source>
        <dbReference type="ARBA" id="ARBA00001936"/>
    </source>
</evidence>
<reference evidence="16" key="1">
    <citation type="submission" date="2017-03" db="EMBL/GenBank/DDBJ databases">
        <title>Genomes of endolithic fungi from Antarctica.</title>
        <authorList>
            <person name="Coleine C."/>
            <person name="Masonjones S."/>
            <person name="Stajich J.E."/>
        </authorList>
    </citation>
    <scope>NUCLEOTIDE SEQUENCE [LARGE SCALE GENOMIC DNA]</scope>
    <source>
        <strain evidence="16">CCFEE 5527</strain>
    </source>
</reference>
<comment type="catalytic activity">
    <reaction evidence="12">
        <text>L-tyrosyl-[glycogenin] + UDP-alpha-D-glucose = alpha-D-glucosyl-L-tyrosyl-[glycogenin] + UDP + H(+)</text>
        <dbReference type="Rhea" id="RHEA:23360"/>
        <dbReference type="Rhea" id="RHEA-COMP:14604"/>
        <dbReference type="Rhea" id="RHEA-COMP:14605"/>
        <dbReference type="ChEBI" id="CHEBI:15378"/>
        <dbReference type="ChEBI" id="CHEBI:46858"/>
        <dbReference type="ChEBI" id="CHEBI:58223"/>
        <dbReference type="ChEBI" id="CHEBI:58885"/>
        <dbReference type="ChEBI" id="CHEBI:140573"/>
        <dbReference type="EC" id="2.4.1.186"/>
    </reaction>
</comment>
<feature type="compositionally biased region" description="Polar residues" evidence="14">
    <location>
        <begin position="429"/>
        <end position="446"/>
    </location>
</feature>
<dbReference type="CDD" id="cd02537">
    <property type="entry name" value="GT8_Glycogenin"/>
    <property type="match status" value="1"/>
</dbReference>
<dbReference type="GO" id="GO:0008466">
    <property type="term" value="F:glycogenin glucosyltransferase activity"/>
    <property type="evidence" value="ECO:0007669"/>
    <property type="project" value="UniProtKB-EC"/>
</dbReference>
<evidence type="ECO:0000256" key="14">
    <source>
        <dbReference type="SAM" id="MobiDB-lite"/>
    </source>
</evidence>
<dbReference type="EMBL" id="NAJO01000033">
    <property type="protein sequence ID" value="OQO00826.1"/>
    <property type="molecule type" value="Genomic_DNA"/>
</dbReference>
<dbReference type="AlphaFoldDB" id="A0A1V8SNS4"/>
<evidence type="ECO:0000256" key="3">
    <source>
        <dbReference type="ARBA" id="ARBA00022490"/>
    </source>
</evidence>
<dbReference type="Gene3D" id="3.90.550.10">
    <property type="entry name" value="Spore Coat Polysaccharide Biosynthesis Protein SpsA, Chain A"/>
    <property type="match status" value="1"/>
</dbReference>
<dbReference type="OrthoDB" id="2014201at2759"/>
<sequence length="650" mass="71782">MAVGEDAYCTLVMTDSYLPGAAVLANSLRDCGTTKKLAALVCHDTLRQSTIDELRDLYDYVIPVDRIGNPNPKNLYLMNRGDLLYTFTKINLWRQTQFRKIVYFDADVVALRAPEELFDTREDFAAAPDVGWPDAFNTGVMVISPHMGTYWALKTLASAGDSFDGADQGLLNQYYEHKPWKRLSFKYNCTPSANYQYEPAYRFYKHDISMIHFIGDHKPWRGARSANAPPSAYQELLSRWWAVYDRHISMGTHEYTETGKREQGTVSANGGTAPALSSSTEVPFTEPGEAAENIDQGLVAPRATAEARRFSAPQSEWDATRAPPPATSRPEAANFPHQIYDFNNDPTPFHAPASYPEPPKDMWYEVPNQPPRREEKPPPIFPWEERTVPKPTRIFAPSAPPSPPPSASPPFAHADELSVQADDLPTPTTPTIHVSSPPANDFSATGKNAWDDIQGIDSYVRALSDRQFNRAKVSQGYQEGPQPQTEPGAVLAEQVRQRRESLILTDFPSAVERPSLPVTPAPRARNSFWGEERDETGNLPAAEGVPDQADWNPDEQLETLRRNSVLSSADLKMPQRKLSARSMPATSADIHPAATASGGTLASVAEEQHPASSKPTFATPDFASSGVKSEEAVLSPTEHGSRDFGQGVLE</sequence>
<evidence type="ECO:0000313" key="15">
    <source>
        <dbReference type="EMBL" id="OQO00826.1"/>
    </source>
</evidence>
<keyword evidence="8" id="KW-0464">Manganese</keyword>
<evidence type="ECO:0000256" key="10">
    <source>
        <dbReference type="ARBA" id="ARBA00038934"/>
    </source>
</evidence>
<feature type="region of interest" description="Disordered" evidence="14">
    <location>
        <begin position="562"/>
        <end position="650"/>
    </location>
</feature>
<comment type="cofactor">
    <cofactor evidence="1">
        <name>Mn(2+)</name>
        <dbReference type="ChEBI" id="CHEBI:29035"/>
    </cofactor>
</comment>
<dbReference type="STRING" id="1507870.A0A1V8SNS4"/>
<feature type="region of interest" description="Disordered" evidence="14">
    <location>
        <begin position="309"/>
        <end position="332"/>
    </location>
</feature>
<comment type="similarity">
    <text evidence="9">Belongs to the glycosyltransferase 8 family. Glycogenin subfamily.</text>
</comment>
<dbReference type="InterPro" id="IPR002495">
    <property type="entry name" value="Glyco_trans_8"/>
</dbReference>
<protein>
    <recommendedName>
        <fullName evidence="10">glycogenin glucosyltransferase</fullName>
        <ecNumber evidence="10">2.4.1.186</ecNumber>
    </recommendedName>
</protein>
<dbReference type="InParanoid" id="A0A1V8SNS4"/>
<evidence type="ECO:0000256" key="11">
    <source>
        <dbReference type="ARBA" id="ARBA00050886"/>
    </source>
</evidence>
<evidence type="ECO:0000256" key="4">
    <source>
        <dbReference type="ARBA" id="ARBA00022679"/>
    </source>
</evidence>
<keyword evidence="5" id="KW-0479">Metal-binding</keyword>
<name>A0A1V8SNS4_9PEZI</name>
<evidence type="ECO:0000256" key="7">
    <source>
        <dbReference type="ARBA" id="ARBA00023180"/>
    </source>
</evidence>
<dbReference type="Proteomes" id="UP000192596">
    <property type="component" value="Unassembled WGS sequence"/>
</dbReference>
<dbReference type="FunCoup" id="A0A1V8SNS4">
    <property type="interactions" value="166"/>
</dbReference>
<comment type="function">
    <text evidence="13">Self-glucosylating initiator of glycogen synthesis. It catalyzes the formation of a short alpha (1,4)-glucosyl chain covalently attached via a glucose 1-O-tyrosyl linkage to internal tyrosine residues and these chains act as primers for the elongation reaction catalyzed by glycogen synthase.</text>
</comment>
<keyword evidence="6" id="KW-0320">Glycogen biosynthesis</keyword>
<feature type="compositionally biased region" description="Pro residues" evidence="14">
    <location>
        <begin position="398"/>
        <end position="408"/>
    </location>
</feature>
<dbReference type="SUPFAM" id="SSF53448">
    <property type="entry name" value="Nucleotide-diphospho-sugar transferases"/>
    <property type="match status" value="1"/>
</dbReference>
<evidence type="ECO:0000256" key="6">
    <source>
        <dbReference type="ARBA" id="ARBA00023056"/>
    </source>
</evidence>
<keyword evidence="7" id="KW-0325">Glycoprotein</keyword>
<accession>A0A1V8SNS4</accession>
<dbReference type="FunFam" id="3.90.550.10:FF:000092">
    <property type="entry name" value="Glycogenin 2"/>
    <property type="match status" value="1"/>
</dbReference>
<feature type="compositionally biased region" description="Polar residues" evidence="14">
    <location>
        <begin position="264"/>
        <end position="282"/>
    </location>
</feature>
<evidence type="ECO:0000256" key="5">
    <source>
        <dbReference type="ARBA" id="ARBA00022723"/>
    </source>
</evidence>
<evidence type="ECO:0000256" key="12">
    <source>
        <dbReference type="ARBA" id="ARBA00052293"/>
    </source>
</evidence>
<keyword evidence="3" id="KW-0963">Cytoplasm</keyword>
<dbReference type="EC" id="2.4.1.186" evidence="10"/>
<proteinExistence type="inferred from homology"/>
<feature type="region of interest" description="Disordered" evidence="14">
    <location>
        <begin position="256"/>
        <end position="283"/>
    </location>
</feature>
<comment type="caution">
    <text evidence="15">The sequence shown here is derived from an EMBL/GenBank/DDBJ whole genome shotgun (WGS) entry which is preliminary data.</text>
</comment>
<keyword evidence="4" id="KW-0808">Transferase</keyword>
<keyword evidence="16" id="KW-1185">Reference proteome</keyword>
<organism evidence="15 16">
    <name type="scientific">Cryoendolithus antarcticus</name>
    <dbReference type="NCBI Taxonomy" id="1507870"/>
    <lineage>
        <taxon>Eukaryota</taxon>
        <taxon>Fungi</taxon>
        <taxon>Dikarya</taxon>
        <taxon>Ascomycota</taxon>
        <taxon>Pezizomycotina</taxon>
        <taxon>Dothideomycetes</taxon>
        <taxon>Dothideomycetidae</taxon>
        <taxon>Cladosporiales</taxon>
        <taxon>Cladosporiaceae</taxon>
        <taxon>Cryoendolithus</taxon>
    </lineage>
</organism>
<feature type="region of interest" description="Disordered" evidence="14">
    <location>
        <begin position="391"/>
        <end position="448"/>
    </location>
</feature>
<dbReference type="PANTHER" id="PTHR11183">
    <property type="entry name" value="GLYCOGENIN SUBFAMILY MEMBER"/>
    <property type="match status" value="1"/>
</dbReference>
<dbReference type="InterPro" id="IPR029044">
    <property type="entry name" value="Nucleotide-diphossugar_trans"/>
</dbReference>
<evidence type="ECO:0000256" key="2">
    <source>
        <dbReference type="ARBA" id="ARBA00004496"/>
    </source>
</evidence>
<evidence type="ECO:0000256" key="9">
    <source>
        <dbReference type="ARBA" id="ARBA00038162"/>
    </source>
</evidence>
<dbReference type="GO" id="GO:0005737">
    <property type="term" value="C:cytoplasm"/>
    <property type="evidence" value="ECO:0007669"/>
    <property type="project" value="UniProtKB-SubCell"/>
</dbReference>
<comment type="subcellular location">
    <subcellularLocation>
        <location evidence="2">Cytoplasm</location>
    </subcellularLocation>
</comment>
<evidence type="ECO:0000256" key="13">
    <source>
        <dbReference type="ARBA" id="ARBA00057883"/>
    </source>
</evidence>
<comment type="catalytic activity">
    <reaction evidence="11">
        <text>[1,4-alpha-D-glucosyl](n)-L-tyrosyl-[glycogenin] + UDP-alpha-D-glucose = [1,4-alpha-D-glucosyl](n+1)-L-tyrosyl-[glycogenin] + UDP + H(+)</text>
        <dbReference type="Rhea" id="RHEA:56560"/>
        <dbReference type="Rhea" id="RHEA-COMP:14606"/>
        <dbReference type="Rhea" id="RHEA-COMP:14607"/>
        <dbReference type="ChEBI" id="CHEBI:15378"/>
        <dbReference type="ChEBI" id="CHEBI:58223"/>
        <dbReference type="ChEBI" id="CHEBI:58885"/>
        <dbReference type="ChEBI" id="CHEBI:140574"/>
        <dbReference type="EC" id="2.4.1.186"/>
    </reaction>
</comment>
<dbReference type="GO" id="GO:0005978">
    <property type="term" value="P:glycogen biosynthetic process"/>
    <property type="evidence" value="ECO:0007669"/>
    <property type="project" value="UniProtKB-KW"/>
</dbReference>
<dbReference type="GO" id="GO:0046872">
    <property type="term" value="F:metal ion binding"/>
    <property type="evidence" value="ECO:0007669"/>
    <property type="project" value="UniProtKB-KW"/>
</dbReference>
<evidence type="ECO:0000256" key="8">
    <source>
        <dbReference type="ARBA" id="ARBA00023211"/>
    </source>
</evidence>